<dbReference type="STRING" id="429701.A0A2G9G8L8"/>
<keyword evidence="5" id="KW-0808">Transferase</keyword>
<dbReference type="PANTHER" id="PTHR46279">
    <property type="entry name" value="RING/U-BOX SUPERFAMILY PROTEIN"/>
    <property type="match status" value="1"/>
</dbReference>
<dbReference type="OrthoDB" id="900299at2759"/>
<dbReference type="GO" id="GO:0061630">
    <property type="term" value="F:ubiquitin protein ligase activity"/>
    <property type="evidence" value="ECO:0007669"/>
    <property type="project" value="UniProtKB-EC"/>
</dbReference>
<dbReference type="InterPro" id="IPR046948">
    <property type="entry name" value="ATL20-22-like"/>
</dbReference>
<gene>
    <name evidence="15" type="ORF">CDL12_25854</name>
</gene>
<evidence type="ECO:0000256" key="6">
    <source>
        <dbReference type="ARBA" id="ARBA00022692"/>
    </source>
</evidence>
<dbReference type="GO" id="GO:0016020">
    <property type="term" value="C:membrane"/>
    <property type="evidence" value="ECO:0007669"/>
    <property type="project" value="UniProtKB-SubCell"/>
</dbReference>
<proteinExistence type="inferred from homology"/>
<evidence type="ECO:0000256" key="11">
    <source>
        <dbReference type="ARBA" id="ARBA00022989"/>
    </source>
</evidence>
<comment type="similarity">
    <text evidence="13">Belongs to the RING-type zinc finger family. ATL subfamily.</text>
</comment>
<dbReference type="PANTHER" id="PTHR46279:SF9">
    <property type="entry name" value="OS01G0116300 PROTEIN"/>
    <property type="match status" value="1"/>
</dbReference>
<evidence type="ECO:0000256" key="8">
    <source>
        <dbReference type="ARBA" id="ARBA00022771"/>
    </source>
</evidence>
<evidence type="ECO:0000256" key="13">
    <source>
        <dbReference type="ARBA" id="ARBA00024209"/>
    </source>
</evidence>
<keyword evidence="11" id="KW-1133">Transmembrane helix</keyword>
<evidence type="ECO:0000256" key="1">
    <source>
        <dbReference type="ARBA" id="ARBA00000900"/>
    </source>
</evidence>
<comment type="subcellular location">
    <subcellularLocation>
        <location evidence="2">Membrane</location>
        <topology evidence="2">Single-pass membrane protein</topology>
    </subcellularLocation>
</comment>
<evidence type="ECO:0000256" key="9">
    <source>
        <dbReference type="ARBA" id="ARBA00022786"/>
    </source>
</evidence>
<dbReference type="EC" id="2.3.2.27" evidence="4"/>
<reference evidence="16" key="1">
    <citation type="journal article" date="2018" name="Gigascience">
        <title>Genome assembly of the Pink Ipe (Handroanthus impetiginosus, Bignoniaceae), a highly valued, ecologically keystone Neotropical timber forest tree.</title>
        <authorList>
            <person name="Silva-Junior O.B."/>
            <person name="Grattapaglia D."/>
            <person name="Novaes E."/>
            <person name="Collevatti R.G."/>
        </authorList>
    </citation>
    <scope>NUCLEOTIDE SEQUENCE [LARGE SCALE GENOMIC DNA]</scope>
    <source>
        <strain evidence="16">cv. UFG-1</strain>
    </source>
</reference>
<evidence type="ECO:0000256" key="4">
    <source>
        <dbReference type="ARBA" id="ARBA00012483"/>
    </source>
</evidence>
<evidence type="ECO:0000313" key="16">
    <source>
        <dbReference type="Proteomes" id="UP000231279"/>
    </source>
</evidence>
<feature type="signal peptide" evidence="14">
    <location>
        <begin position="1"/>
        <end position="19"/>
    </location>
</feature>
<evidence type="ECO:0000256" key="2">
    <source>
        <dbReference type="ARBA" id="ARBA00004167"/>
    </source>
</evidence>
<dbReference type="EMBL" id="NKXS01006324">
    <property type="protein sequence ID" value="PIN01639.1"/>
    <property type="molecule type" value="Genomic_DNA"/>
</dbReference>
<sequence length="251" mass="27888">MMKTLFFTYVSLVIHLTVAQNDCLPTRCDPLSGRQPEHCGYPGFDLSCAEDGTLTLDLQFPLTSSTNNIVLPLQTTVTIETIDYKTQKMRARNAVGRSCLPEKVPTSNSSASPFEVEPLGYSDGYTLFNCSSATSYGNQVPCLSGNGYEVFAFSSVDEITSLPPYSSCFKMYNISFVPGTAFSGRDDEYGARFYFSWRKPSCGSCEEKGQFCRLKDGGDAEEIECFRPQESELGEGMFSGIARNLWKERFQ</sequence>
<evidence type="ECO:0000256" key="7">
    <source>
        <dbReference type="ARBA" id="ARBA00022723"/>
    </source>
</evidence>
<keyword evidence="9" id="KW-0833">Ubl conjugation pathway</keyword>
<dbReference type="GO" id="GO:0008270">
    <property type="term" value="F:zinc ion binding"/>
    <property type="evidence" value="ECO:0007669"/>
    <property type="project" value="UniProtKB-KW"/>
</dbReference>
<dbReference type="AlphaFoldDB" id="A0A2G9G8L8"/>
<comment type="catalytic activity">
    <reaction evidence="1">
        <text>S-ubiquitinyl-[E2 ubiquitin-conjugating enzyme]-L-cysteine + [acceptor protein]-L-lysine = [E2 ubiquitin-conjugating enzyme]-L-cysteine + N(6)-ubiquitinyl-[acceptor protein]-L-lysine.</text>
        <dbReference type="EC" id="2.3.2.27"/>
    </reaction>
</comment>
<comment type="caution">
    <text evidence="15">The sequence shown here is derived from an EMBL/GenBank/DDBJ whole genome shotgun (WGS) entry which is preliminary data.</text>
</comment>
<feature type="chain" id="PRO_5013943472" description="RING-type E3 ubiquitin transferase" evidence="14">
    <location>
        <begin position="20"/>
        <end position="251"/>
    </location>
</feature>
<keyword evidence="6" id="KW-0812">Transmembrane</keyword>
<evidence type="ECO:0000313" key="15">
    <source>
        <dbReference type="EMBL" id="PIN01639.1"/>
    </source>
</evidence>
<keyword evidence="10" id="KW-0862">Zinc</keyword>
<accession>A0A2G9G8L8</accession>
<keyword evidence="7" id="KW-0479">Metal-binding</keyword>
<keyword evidence="8" id="KW-0863">Zinc-finger</keyword>
<evidence type="ECO:0000256" key="5">
    <source>
        <dbReference type="ARBA" id="ARBA00022679"/>
    </source>
</evidence>
<keyword evidence="12" id="KW-0472">Membrane</keyword>
<evidence type="ECO:0000256" key="14">
    <source>
        <dbReference type="SAM" id="SignalP"/>
    </source>
</evidence>
<keyword evidence="14" id="KW-0732">Signal</keyword>
<evidence type="ECO:0000256" key="12">
    <source>
        <dbReference type="ARBA" id="ARBA00023136"/>
    </source>
</evidence>
<organism evidence="15 16">
    <name type="scientific">Handroanthus impetiginosus</name>
    <dbReference type="NCBI Taxonomy" id="429701"/>
    <lineage>
        <taxon>Eukaryota</taxon>
        <taxon>Viridiplantae</taxon>
        <taxon>Streptophyta</taxon>
        <taxon>Embryophyta</taxon>
        <taxon>Tracheophyta</taxon>
        <taxon>Spermatophyta</taxon>
        <taxon>Magnoliopsida</taxon>
        <taxon>eudicotyledons</taxon>
        <taxon>Gunneridae</taxon>
        <taxon>Pentapetalae</taxon>
        <taxon>asterids</taxon>
        <taxon>lamiids</taxon>
        <taxon>Lamiales</taxon>
        <taxon>Bignoniaceae</taxon>
        <taxon>Crescentiina</taxon>
        <taxon>Tabebuia alliance</taxon>
        <taxon>Handroanthus</taxon>
    </lineage>
</organism>
<protein>
    <recommendedName>
        <fullName evidence="4">RING-type E3 ubiquitin transferase</fullName>
        <ecNumber evidence="4">2.3.2.27</ecNumber>
    </recommendedName>
</protein>
<keyword evidence="16" id="KW-1185">Reference proteome</keyword>
<evidence type="ECO:0000256" key="3">
    <source>
        <dbReference type="ARBA" id="ARBA00004906"/>
    </source>
</evidence>
<comment type="pathway">
    <text evidence="3">Protein modification; protein ubiquitination.</text>
</comment>
<evidence type="ECO:0000256" key="10">
    <source>
        <dbReference type="ARBA" id="ARBA00022833"/>
    </source>
</evidence>
<dbReference type="Proteomes" id="UP000231279">
    <property type="component" value="Unassembled WGS sequence"/>
</dbReference>
<name>A0A2G9G8L8_9LAMI</name>